<name>C8S4D8_9RHOB</name>
<dbReference type="EMBL" id="ACYY01000024">
    <property type="protein sequence ID" value="EEW24197.1"/>
    <property type="molecule type" value="Genomic_DNA"/>
</dbReference>
<comment type="similarity">
    <text evidence="3">Belongs to the CheD family.</text>
</comment>
<gene>
    <name evidence="3" type="primary">cheD</name>
    <name evidence="4" type="ORF">Rsw2DRAFT_2916</name>
</gene>
<comment type="catalytic activity">
    <reaction evidence="3">
        <text>L-glutaminyl-[protein] + H2O = L-glutamyl-[protein] + NH4(+)</text>
        <dbReference type="Rhea" id="RHEA:16441"/>
        <dbReference type="Rhea" id="RHEA-COMP:10207"/>
        <dbReference type="Rhea" id="RHEA-COMP:10208"/>
        <dbReference type="ChEBI" id="CHEBI:15377"/>
        <dbReference type="ChEBI" id="CHEBI:28938"/>
        <dbReference type="ChEBI" id="CHEBI:29973"/>
        <dbReference type="ChEBI" id="CHEBI:30011"/>
        <dbReference type="EC" id="3.5.1.44"/>
    </reaction>
</comment>
<dbReference type="SUPFAM" id="SSF64438">
    <property type="entry name" value="CNF1/YfiH-like putative cysteine hydrolases"/>
    <property type="match status" value="1"/>
</dbReference>
<dbReference type="InterPro" id="IPR011324">
    <property type="entry name" value="Cytotoxic_necrot_fac-like_cat"/>
</dbReference>
<dbReference type="GO" id="GO:0050568">
    <property type="term" value="F:protein-glutamine glutaminase activity"/>
    <property type="evidence" value="ECO:0007669"/>
    <property type="project" value="UniProtKB-UniRule"/>
</dbReference>
<dbReference type="InterPro" id="IPR038592">
    <property type="entry name" value="CheD-like_sf"/>
</dbReference>
<sequence length="178" mass="19444">MNLQADQTTAVVQGEYRISEDPSEVLSTILGSCVAVCLHDPVRKVGGMNHFLLPFGQEEGTNRPVRYGLFAMEMLINALMKQGAKKTRLQAKLFGGARISADLRDIGKSNASFALEFLATEGIPCLGESLGGTNARRVIYRPTSGLARMLIVPSTNLAPVERQLPLNRPARQNMIELF</sequence>
<evidence type="ECO:0000256" key="2">
    <source>
        <dbReference type="ARBA" id="ARBA00022801"/>
    </source>
</evidence>
<evidence type="ECO:0000313" key="5">
    <source>
        <dbReference type="Proteomes" id="UP000010121"/>
    </source>
</evidence>
<dbReference type="Gene3D" id="3.30.1330.200">
    <property type="match status" value="1"/>
</dbReference>
<dbReference type="OrthoDB" id="9807202at2"/>
<comment type="caution">
    <text evidence="4">The sequence shown here is derived from an EMBL/GenBank/DDBJ whole genome shotgun (WGS) entry which is preliminary data.</text>
</comment>
<keyword evidence="5" id="KW-1185">Reference proteome</keyword>
<dbReference type="AlphaFoldDB" id="C8S4D8"/>
<dbReference type="InterPro" id="IPR005659">
    <property type="entry name" value="Chemorcpt_Glu_NH3ase_CheD"/>
</dbReference>
<dbReference type="RefSeq" id="WP_008032264.1">
    <property type="nucleotide sequence ID" value="NZ_ACYY01000024.1"/>
</dbReference>
<keyword evidence="1 3" id="KW-0145">Chemotaxis</keyword>
<evidence type="ECO:0000313" key="4">
    <source>
        <dbReference type="EMBL" id="EEW24197.1"/>
    </source>
</evidence>
<dbReference type="PANTHER" id="PTHR35147:SF3">
    <property type="entry name" value="CHEMORECEPTOR GLUTAMINE DEAMIDASE CHED 1-RELATED"/>
    <property type="match status" value="1"/>
</dbReference>
<dbReference type="Proteomes" id="UP000010121">
    <property type="component" value="Unassembled WGS sequence"/>
</dbReference>
<dbReference type="EC" id="3.5.1.44" evidence="3"/>
<keyword evidence="2 3" id="KW-0378">Hydrolase</keyword>
<evidence type="ECO:0000256" key="1">
    <source>
        <dbReference type="ARBA" id="ARBA00022500"/>
    </source>
</evidence>
<dbReference type="STRING" id="371731.Rsw2DRAFT_2916"/>
<dbReference type="HAMAP" id="MF_01440">
    <property type="entry name" value="CheD"/>
    <property type="match status" value="1"/>
</dbReference>
<dbReference type="PANTHER" id="PTHR35147">
    <property type="entry name" value="CHEMORECEPTOR GLUTAMINE DEAMIDASE CHED-RELATED"/>
    <property type="match status" value="1"/>
</dbReference>
<comment type="function">
    <text evidence="3">Probably deamidates glutamine residues to glutamate on methyl-accepting chemotaxis receptors (MCPs), playing an important role in chemotaxis.</text>
</comment>
<organism evidence="4 5">
    <name type="scientific">Rhodobacter ferrooxidans</name>
    <dbReference type="NCBI Taxonomy" id="371731"/>
    <lineage>
        <taxon>Bacteria</taxon>
        <taxon>Pseudomonadati</taxon>
        <taxon>Pseudomonadota</taxon>
        <taxon>Alphaproteobacteria</taxon>
        <taxon>Rhodobacterales</taxon>
        <taxon>Rhodobacter group</taxon>
        <taxon>Rhodobacter</taxon>
    </lineage>
</organism>
<evidence type="ECO:0000256" key="3">
    <source>
        <dbReference type="HAMAP-Rule" id="MF_01440"/>
    </source>
</evidence>
<accession>C8S4D8</accession>
<dbReference type="GO" id="GO:0006935">
    <property type="term" value="P:chemotaxis"/>
    <property type="evidence" value="ECO:0007669"/>
    <property type="project" value="UniProtKB-UniRule"/>
</dbReference>
<dbReference type="CDD" id="cd16352">
    <property type="entry name" value="CheD"/>
    <property type="match status" value="1"/>
</dbReference>
<reference evidence="4 5" key="1">
    <citation type="submission" date="2009-08" db="EMBL/GenBank/DDBJ databases">
        <title>The draft genome of Rhodobacter sp. SW2.</title>
        <authorList>
            <consortium name="US DOE Joint Genome Institute (JGI-PGF)"/>
            <person name="Lucas S."/>
            <person name="Copeland A."/>
            <person name="Lapidus A."/>
            <person name="Glavina del Rio T."/>
            <person name="Tice H."/>
            <person name="Bruce D."/>
            <person name="Goodwin L."/>
            <person name="Pitluck S."/>
            <person name="Larimer F."/>
            <person name="Land M.L."/>
            <person name="Hauser L."/>
            <person name="Emerson D."/>
        </authorList>
    </citation>
    <scope>NUCLEOTIDE SEQUENCE [LARGE SCALE GENOMIC DNA]</scope>
    <source>
        <strain evidence="4 5">SW2</strain>
    </source>
</reference>
<dbReference type="eggNOG" id="COG1871">
    <property type="taxonomic scope" value="Bacteria"/>
</dbReference>
<dbReference type="Pfam" id="PF03975">
    <property type="entry name" value="CheD"/>
    <property type="match status" value="1"/>
</dbReference>
<protein>
    <recommendedName>
        <fullName evidence="3">Probable chemoreceptor glutamine deamidase CheD</fullName>
        <ecNumber evidence="3">3.5.1.44</ecNumber>
    </recommendedName>
</protein>
<proteinExistence type="inferred from homology"/>